<dbReference type="EMBL" id="BAABFL010000452">
    <property type="protein sequence ID" value="GAA4651437.1"/>
    <property type="molecule type" value="Genomic_DNA"/>
</dbReference>
<organism evidence="2 3">
    <name type="scientific">Kistimonas scapharcae</name>
    <dbReference type="NCBI Taxonomy" id="1036133"/>
    <lineage>
        <taxon>Bacteria</taxon>
        <taxon>Pseudomonadati</taxon>
        <taxon>Pseudomonadota</taxon>
        <taxon>Gammaproteobacteria</taxon>
        <taxon>Oceanospirillales</taxon>
        <taxon>Endozoicomonadaceae</taxon>
        <taxon>Kistimonas</taxon>
    </lineage>
</organism>
<name>A0ABP8V8Z8_9GAMM</name>
<protein>
    <recommendedName>
        <fullName evidence="1">SCP2 domain-containing protein</fullName>
    </recommendedName>
</protein>
<reference evidence="3" key="1">
    <citation type="journal article" date="2019" name="Int. J. Syst. Evol. Microbiol.">
        <title>The Global Catalogue of Microorganisms (GCM) 10K type strain sequencing project: providing services to taxonomists for standard genome sequencing and annotation.</title>
        <authorList>
            <consortium name="The Broad Institute Genomics Platform"/>
            <consortium name="The Broad Institute Genome Sequencing Center for Infectious Disease"/>
            <person name="Wu L."/>
            <person name="Ma J."/>
        </authorList>
    </citation>
    <scope>NUCLEOTIDE SEQUENCE [LARGE SCALE GENOMIC DNA]</scope>
    <source>
        <strain evidence="3">JCM 17805</strain>
    </source>
</reference>
<accession>A0ABP8V8Z8</accession>
<sequence length="134" mass="15040">MKFRLLLWALGLLMARASRTNPDFRKKLEDKDLVFQITSDDGVARHYIVKDERVRARSGTVDSPAFAINFTSAEKGLKALTAKNAQVAFMQGIQDRDIVIQGNPALVMWFQSLTKYLKPGKKKKSKSAEPKKAA</sequence>
<dbReference type="InterPro" id="IPR003033">
    <property type="entry name" value="SCP2_sterol-bd_dom"/>
</dbReference>
<dbReference type="Pfam" id="PF02036">
    <property type="entry name" value="SCP2"/>
    <property type="match status" value="1"/>
</dbReference>
<feature type="domain" description="SCP2" evidence="1">
    <location>
        <begin position="18"/>
        <end position="114"/>
    </location>
</feature>
<keyword evidence="3" id="KW-1185">Reference proteome</keyword>
<dbReference type="SUPFAM" id="SSF55718">
    <property type="entry name" value="SCP-like"/>
    <property type="match status" value="1"/>
</dbReference>
<dbReference type="Gene3D" id="3.30.1050.10">
    <property type="entry name" value="SCP2 sterol-binding domain"/>
    <property type="match status" value="1"/>
</dbReference>
<dbReference type="Proteomes" id="UP001500604">
    <property type="component" value="Unassembled WGS sequence"/>
</dbReference>
<evidence type="ECO:0000313" key="3">
    <source>
        <dbReference type="Proteomes" id="UP001500604"/>
    </source>
</evidence>
<dbReference type="InterPro" id="IPR036527">
    <property type="entry name" value="SCP2_sterol-bd_dom_sf"/>
</dbReference>
<evidence type="ECO:0000259" key="1">
    <source>
        <dbReference type="Pfam" id="PF02036"/>
    </source>
</evidence>
<comment type="caution">
    <text evidence="2">The sequence shown here is derived from an EMBL/GenBank/DDBJ whole genome shotgun (WGS) entry which is preliminary data.</text>
</comment>
<proteinExistence type="predicted"/>
<evidence type="ECO:0000313" key="2">
    <source>
        <dbReference type="EMBL" id="GAA4651437.1"/>
    </source>
</evidence>
<dbReference type="RefSeq" id="WP_345197816.1">
    <property type="nucleotide sequence ID" value="NZ_BAABFL010000452.1"/>
</dbReference>
<gene>
    <name evidence="2" type="ORF">GCM10023116_37210</name>
</gene>